<name>K5USK7_PHACS</name>
<dbReference type="KEGG" id="pco:PHACADRAFT_261560"/>
<dbReference type="InParanoid" id="K5USK7"/>
<accession>K5USK7</accession>
<proteinExistence type="predicted"/>
<gene>
    <name evidence="1" type="ORF">PHACADRAFT_261560</name>
</gene>
<protein>
    <submittedName>
        <fullName evidence="1">Uncharacterized protein</fullName>
    </submittedName>
</protein>
<keyword evidence="2" id="KW-1185">Reference proteome</keyword>
<dbReference type="AlphaFoldDB" id="K5USK7"/>
<dbReference type="EMBL" id="JH930475">
    <property type="protein sequence ID" value="EKM52891.1"/>
    <property type="molecule type" value="Genomic_DNA"/>
</dbReference>
<evidence type="ECO:0000313" key="2">
    <source>
        <dbReference type="Proteomes" id="UP000008370"/>
    </source>
</evidence>
<evidence type="ECO:0000313" key="1">
    <source>
        <dbReference type="EMBL" id="EKM52891.1"/>
    </source>
</evidence>
<reference evidence="1 2" key="1">
    <citation type="journal article" date="2012" name="BMC Genomics">
        <title>Comparative genomics of the white-rot fungi, Phanerochaete carnosa and P. chrysosporium, to elucidate the genetic basis of the distinct wood types they colonize.</title>
        <authorList>
            <person name="Suzuki H."/>
            <person name="MacDonald J."/>
            <person name="Syed K."/>
            <person name="Salamov A."/>
            <person name="Hori C."/>
            <person name="Aerts A."/>
            <person name="Henrissat B."/>
            <person name="Wiebenga A."/>
            <person name="vanKuyk P.A."/>
            <person name="Barry K."/>
            <person name="Lindquist E."/>
            <person name="LaButti K."/>
            <person name="Lapidus A."/>
            <person name="Lucas S."/>
            <person name="Coutinho P."/>
            <person name="Gong Y."/>
            <person name="Samejima M."/>
            <person name="Mahadevan R."/>
            <person name="Abou-Zaid M."/>
            <person name="de Vries R.P."/>
            <person name="Igarashi K."/>
            <person name="Yadav J.S."/>
            <person name="Grigoriev I.V."/>
            <person name="Master E.R."/>
        </authorList>
    </citation>
    <scope>NUCLEOTIDE SEQUENCE [LARGE SCALE GENOMIC DNA]</scope>
    <source>
        <strain evidence="1 2">HHB-10118-sp</strain>
    </source>
</reference>
<dbReference type="OrthoDB" id="2804335at2759"/>
<dbReference type="Proteomes" id="UP000008370">
    <property type="component" value="Unassembled WGS sequence"/>
</dbReference>
<dbReference type="GeneID" id="18918027"/>
<dbReference type="HOGENOM" id="CLU_947004_0_0_1"/>
<dbReference type="RefSeq" id="XP_007399220.1">
    <property type="nucleotide sequence ID" value="XM_007399158.1"/>
</dbReference>
<organism evidence="1 2">
    <name type="scientific">Phanerochaete carnosa (strain HHB-10118-sp)</name>
    <name type="common">White-rot fungus</name>
    <name type="synonym">Peniophora carnosa</name>
    <dbReference type="NCBI Taxonomy" id="650164"/>
    <lineage>
        <taxon>Eukaryota</taxon>
        <taxon>Fungi</taxon>
        <taxon>Dikarya</taxon>
        <taxon>Basidiomycota</taxon>
        <taxon>Agaricomycotina</taxon>
        <taxon>Agaricomycetes</taxon>
        <taxon>Polyporales</taxon>
        <taxon>Phanerochaetaceae</taxon>
        <taxon>Phanerochaete</taxon>
    </lineage>
</organism>
<sequence>MSYATGAELPSELLHRIVVLCRAAILSHDGETETFGKKGLAACSLTCRYWAIIIRPKLFETLVLRSYQDAAQLASFLTTPTTLEPSIQEYIRSIEISLCEPARFSETSWVHLVDLCRRIPSLAHNSSITWDRGLNLTMKGVQEGGSNLKQSMRSDTLLPATVLPRTVPVSSLRLKKLVLSDLTLRSVRDLIRFITSLHTWEKASLDIERITFLQGLREADRTQPRRRHGGSNVFMRHCFDKSHFADALRLAIILAGAHSIVEGARGFWLAEQFMLAFPWQDEPEIPAINIWRAKVQGGA</sequence>